<dbReference type="AlphaFoldDB" id="A0A0A2LF03"/>
<proteinExistence type="predicted"/>
<accession>A0A0A2LF03</accession>
<dbReference type="EMBL" id="JRLV01000036">
    <property type="protein sequence ID" value="KGO78672.1"/>
    <property type="molecule type" value="Genomic_DNA"/>
</dbReference>
<evidence type="ECO:0000313" key="2">
    <source>
        <dbReference type="EMBL" id="KGO78672.1"/>
    </source>
</evidence>
<dbReference type="RefSeq" id="WP_035136247.1">
    <property type="nucleotide sequence ID" value="NZ_JRLV01000036.1"/>
</dbReference>
<organism evidence="2 3">
    <name type="scientific">Flavobacterium beibuense F44-8</name>
    <dbReference type="NCBI Taxonomy" id="1406840"/>
    <lineage>
        <taxon>Bacteria</taxon>
        <taxon>Pseudomonadati</taxon>
        <taxon>Bacteroidota</taxon>
        <taxon>Flavobacteriia</taxon>
        <taxon>Flavobacteriales</taxon>
        <taxon>Flavobacteriaceae</taxon>
        <taxon>Flavobacterium</taxon>
    </lineage>
</organism>
<dbReference type="PROSITE" id="PS50042">
    <property type="entry name" value="CNMP_BINDING_3"/>
    <property type="match status" value="1"/>
</dbReference>
<reference evidence="2 3" key="1">
    <citation type="submission" date="2013-09" db="EMBL/GenBank/DDBJ databases">
        <authorList>
            <person name="Zeng Z."/>
            <person name="Chen C."/>
        </authorList>
    </citation>
    <scope>NUCLEOTIDE SEQUENCE [LARGE SCALE GENOMIC DNA]</scope>
    <source>
        <strain evidence="2 3">F44-8</strain>
    </source>
</reference>
<dbReference type="InterPro" id="IPR000595">
    <property type="entry name" value="cNMP-bd_dom"/>
</dbReference>
<feature type="domain" description="Cyclic nucleotide-binding" evidence="1">
    <location>
        <begin position="7"/>
        <end position="110"/>
    </location>
</feature>
<dbReference type="InterPro" id="IPR014710">
    <property type="entry name" value="RmlC-like_jellyroll"/>
</dbReference>
<dbReference type="Pfam" id="PF00027">
    <property type="entry name" value="cNMP_binding"/>
    <property type="match status" value="1"/>
</dbReference>
<keyword evidence="3" id="KW-1185">Reference proteome</keyword>
<gene>
    <name evidence="2" type="ORF">Q763_17340</name>
</gene>
<dbReference type="SMART" id="SM00100">
    <property type="entry name" value="cNMP"/>
    <property type="match status" value="1"/>
</dbReference>
<dbReference type="eggNOG" id="COG0664">
    <property type="taxonomic scope" value="Bacteria"/>
</dbReference>
<dbReference type="SUPFAM" id="SSF51206">
    <property type="entry name" value="cAMP-binding domain-like"/>
    <property type="match status" value="1"/>
</dbReference>
<evidence type="ECO:0000313" key="3">
    <source>
        <dbReference type="Proteomes" id="UP000030129"/>
    </source>
</evidence>
<dbReference type="STRING" id="1406840.Q763_17340"/>
<protein>
    <recommendedName>
        <fullName evidence="1">Cyclic nucleotide-binding domain-containing protein</fullName>
    </recommendedName>
</protein>
<dbReference type="Proteomes" id="UP000030129">
    <property type="component" value="Unassembled WGS sequence"/>
</dbReference>
<sequence length="192" mass="22181">MRKLFESFNVLSTDQLDKLDSLIYTKNLKKGEYLIEQGMLCDEIAFIDEGILRSFYINDAGDDITNCIAFSGELMAAYSSFITSFPAEYSIEALVTTRLTIIKKASLEALYAQSEQWQQVGRMLAEIQYVELEKRIASFQKETGVQRYETMLRTYPNYIKHIPLRYLATFLGVTPRHLSRIRASYKALDFSF</sequence>
<dbReference type="CDD" id="cd00038">
    <property type="entry name" value="CAP_ED"/>
    <property type="match status" value="1"/>
</dbReference>
<dbReference type="Gene3D" id="2.60.120.10">
    <property type="entry name" value="Jelly Rolls"/>
    <property type="match status" value="1"/>
</dbReference>
<evidence type="ECO:0000259" key="1">
    <source>
        <dbReference type="PROSITE" id="PS50042"/>
    </source>
</evidence>
<name>A0A0A2LF03_9FLAO</name>
<comment type="caution">
    <text evidence="2">The sequence shown here is derived from an EMBL/GenBank/DDBJ whole genome shotgun (WGS) entry which is preliminary data.</text>
</comment>
<dbReference type="InterPro" id="IPR018490">
    <property type="entry name" value="cNMP-bd_dom_sf"/>
</dbReference>